<dbReference type="Proteomes" id="UP000758603">
    <property type="component" value="Unassembled WGS sequence"/>
</dbReference>
<protein>
    <recommendedName>
        <fullName evidence="1">DUF7587 domain-containing protein</fullName>
    </recommendedName>
</protein>
<gene>
    <name evidence="2" type="ORF">BKA67DRAFT_584593</name>
</gene>
<feature type="domain" description="DUF7587" evidence="1">
    <location>
        <begin position="5"/>
        <end position="146"/>
    </location>
</feature>
<dbReference type="EMBL" id="JAGPXC010000010">
    <property type="protein sequence ID" value="KAH6646509.1"/>
    <property type="molecule type" value="Genomic_DNA"/>
</dbReference>
<dbReference type="PANTHER" id="PTHR40781:SF1">
    <property type="match status" value="1"/>
</dbReference>
<keyword evidence="3" id="KW-1185">Reference proteome</keyword>
<reference evidence="2" key="1">
    <citation type="journal article" date="2021" name="Nat. Commun.">
        <title>Genetic determinants of endophytism in the Arabidopsis root mycobiome.</title>
        <authorList>
            <person name="Mesny F."/>
            <person name="Miyauchi S."/>
            <person name="Thiergart T."/>
            <person name="Pickel B."/>
            <person name="Atanasova L."/>
            <person name="Karlsson M."/>
            <person name="Huettel B."/>
            <person name="Barry K.W."/>
            <person name="Haridas S."/>
            <person name="Chen C."/>
            <person name="Bauer D."/>
            <person name="Andreopoulos W."/>
            <person name="Pangilinan J."/>
            <person name="LaButti K."/>
            <person name="Riley R."/>
            <person name="Lipzen A."/>
            <person name="Clum A."/>
            <person name="Drula E."/>
            <person name="Henrissat B."/>
            <person name="Kohler A."/>
            <person name="Grigoriev I.V."/>
            <person name="Martin F.M."/>
            <person name="Hacquard S."/>
        </authorList>
    </citation>
    <scope>NUCLEOTIDE SEQUENCE</scope>
    <source>
        <strain evidence="2">MPI-SDFR-AT-0073</strain>
    </source>
</reference>
<dbReference type="OrthoDB" id="88561at2759"/>
<evidence type="ECO:0000313" key="2">
    <source>
        <dbReference type="EMBL" id="KAH6646509.1"/>
    </source>
</evidence>
<proteinExistence type="predicted"/>
<dbReference type="GeneID" id="70133040"/>
<comment type="caution">
    <text evidence="2">The sequence shown here is derived from an EMBL/GenBank/DDBJ whole genome shotgun (WGS) entry which is preliminary data.</text>
</comment>
<dbReference type="RefSeq" id="XP_045953023.1">
    <property type="nucleotide sequence ID" value="XM_046104149.1"/>
</dbReference>
<sequence length="161" mass="19540">MASNYIFYRVEDDDSQARTVRGKGVLARDKRTSIDFNARRPQECWELRRYIMNHLDWAHRQHLPFISVYDDENTAVREAERRVEQRKRNVTITVIDVKKAWRKVEYRSVRKLACWLEFWIPKQAWHNSKHEYLFFCHIPARAVVFHDGYEKFKRGLLISRG</sequence>
<evidence type="ECO:0000313" key="3">
    <source>
        <dbReference type="Proteomes" id="UP000758603"/>
    </source>
</evidence>
<evidence type="ECO:0000259" key="1">
    <source>
        <dbReference type="Pfam" id="PF24494"/>
    </source>
</evidence>
<organism evidence="2 3">
    <name type="scientific">Truncatella angustata</name>
    <dbReference type="NCBI Taxonomy" id="152316"/>
    <lineage>
        <taxon>Eukaryota</taxon>
        <taxon>Fungi</taxon>
        <taxon>Dikarya</taxon>
        <taxon>Ascomycota</taxon>
        <taxon>Pezizomycotina</taxon>
        <taxon>Sordariomycetes</taxon>
        <taxon>Xylariomycetidae</taxon>
        <taxon>Amphisphaeriales</taxon>
        <taxon>Sporocadaceae</taxon>
        <taxon>Truncatella</taxon>
    </lineage>
</organism>
<dbReference type="InterPro" id="IPR056009">
    <property type="entry name" value="DUF7587"/>
</dbReference>
<name>A0A9P8RI80_9PEZI</name>
<dbReference type="AlphaFoldDB" id="A0A9P8RI80"/>
<dbReference type="Pfam" id="PF24494">
    <property type="entry name" value="DUF7587"/>
    <property type="match status" value="1"/>
</dbReference>
<accession>A0A9P8RI80</accession>
<dbReference type="PANTHER" id="PTHR40781">
    <property type="match status" value="1"/>
</dbReference>